<dbReference type="AlphaFoldDB" id="A0A2A4I0J4"/>
<sequence>MEVWDLGALIDEVRRNGGNTDWRAARRSIRCPKRCPSPLIDLLPIPYSRQRARRRERRSTLVNLSLGILREAAGRSAREAVGTIEVRLALHVLRPFVRDQRLLNEFWRSATIEPRHPWTSCHLSYRAIARRLVEGGAEVDEANRP</sequence>
<protein>
    <submittedName>
        <fullName evidence="1">Uncharacterized protein</fullName>
    </submittedName>
</protein>
<evidence type="ECO:0000313" key="2">
    <source>
        <dbReference type="Proteomes" id="UP000218784"/>
    </source>
</evidence>
<accession>A0A2A4I0J4</accession>
<keyword evidence="2" id="KW-1185">Reference proteome</keyword>
<reference evidence="1 2" key="1">
    <citation type="submission" date="2017-09" db="EMBL/GenBank/DDBJ databases">
        <title>Sphingomonas ginsenosidimutans KACC 14949, whole genome shotgun sequence.</title>
        <authorList>
            <person name="Feng G."/>
            <person name="Zhu H."/>
        </authorList>
    </citation>
    <scope>NUCLEOTIDE SEQUENCE [LARGE SCALE GENOMIC DNA]</scope>
    <source>
        <strain evidence="1 2">KACC 14949</strain>
    </source>
</reference>
<dbReference type="EMBL" id="NWVD01000002">
    <property type="protein sequence ID" value="PCG09801.1"/>
    <property type="molecule type" value="Genomic_DNA"/>
</dbReference>
<proteinExistence type="predicted"/>
<dbReference type="Proteomes" id="UP000218784">
    <property type="component" value="Unassembled WGS sequence"/>
</dbReference>
<gene>
    <name evidence="1" type="ORF">COA17_08140</name>
</gene>
<organism evidence="1 2">
    <name type="scientific">Sphingomonas ginsenosidimutans</name>
    <dbReference type="NCBI Taxonomy" id="862134"/>
    <lineage>
        <taxon>Bacteria</taxon>
        <taxon>Pseudomonadati</taxon>
        <taxon>Pseudomonadota</taxon>
        <taxon>Alphaproteobacteria</taxon>
        <taxon>Sphingomonadales</taxon>
        <taxon>Sphingomonadaceae</taxon>
        <taxon>Sphingomonas</taxon>
    </lineage>
</organism>
<evidence type="ECO:0000313" key="1">
    <source>
        <dbReference type="EMBL" id="PCG09801.1"/>
    </source>
</evidence>
<comment type="caution">
    <text evidence="1">The sequence shown here is derived from an EMBL/GenBank/DDBJ whole genome shotgun (WGS) entry which is preliminary data.</text>
</comment>
<name>A0A2A4I0J4_9SPHN</name>
<dbReference type="RefSeq" id="WP_096611521.1">
    <property type="nucleotide sequence ID" value="NZ_NWVD01000002.1"/>
</dbReference>